<dbReference type="RefSeq" id="WP_126409090.1">
    <property type="nucleotide sequence ID" value="NZ_RXNT01000010.1"/>
</dbReference>
<evidence type="ECO:0008006" key="4">
    <source>
        <dbReference type="Google" id="ProtNLM"/>
    </source>
</evidence>
<evidence type="ECO:0000256" key="1">
    <source>
        <dbReference type="SAM" id="Phobius"/>
    </source>
</evidence>
<reference evidence="2 3" key="1">
    <citation type="submission" date="2018-12" db="EMBL/GenBank/DDBJ databases">
        <title>Bacillus yapensis draft genome sequence.</title>
        <authorList>
            <person name="Yu L."/>
            <person name="Xu X."/>
            <person name="Tang X."/>
        </authorList>
    </citation>
    <scope>NUCLEOTIDE SEQUENCE [LARGE SCALE GENOMIC DNA]</scope>
    <source>
        <strain evidence="2 3">XXST-01</strain>
    </source>
</reference>
<keyword evidence="1" id="KW-0812">Transmembrane</keyword>
<keyword evidence="1" id="KW-1133">Transmembrane helix</keyword>
<sequence>MKTIERIMIKLIIIQLLFLVLAQIVLHKWNVFPELKEITQYEGVTENNFSELLEAFNGNK</sequence>
<dbReference type="InterPro" id="IPR035281">
    <property type="entry name" value="DUF5359"/>
</dbReference>
<organism evidence="2 3">
    <name type="scientific">Bacillus yapensis</name>
    <dbReference type="NCBI Taxonomy" id="2492960"/>
    <lineage>
        <taxon>Bacteria</taxon>
        <taxon>Bacillati</taxon>
        <taxon>Bacillota</taxon>
        <taxon>Bacilli</taxon>
        <taxon>Bacillales</taxon>
        <taxon>Bacillaceae</taxon>
        <taxon>Bacillus</taxon>
    </lineage>
</organism>
<protein>
    <recommendedName>
        <fullName evidence="4">YpfB family protein</fullName>
    </recommendedName>
</protein>
<comment type="caution">
    <text evidence="2">The sequence shown here is derived from an EMBL/GenBank/DDBJ whole genome shotgun (WGS) entry which is preliminary data.</text>
</comment>
<keyword evidence="1" id="KW-0472">Membrane</keyword>
<dbReference type="OrthoDB" id="2697487at2"/>
<accession>A0A3S0ICC7</accession>
<dbReference type="EMBL" id="RXNT01000010">
    <property type="protein sequence ID" value="RTR30417.1"/>
    <property type="molecule type" value="Genomic_DNA"/>
</dbReference>
<gene>
    <name evidence="2" type="ORF">EKG37_13005</name>
</gene>
<dbReference type="AlphaFoldDB" id="A0A3S0ICC7"/>
<dbReference type="Proteomes" id="UP000271374">
    <property type="component" value="Unassembled WGS sequence"/>
</dbReference>
<keyword evidence="3" id="KW-1185">Reference proteome</keyword>
<dbReference type="Pfam" id="PF17313">
    <property type="entry name" value="DUF5359"/>
    <property type="match status" value="1"/>
</dbReference>
<evidence type="ECO:0000313" key="2">
    <source>
        <dbReference type="EMBL" id="RTR30417.1"/>
    </source>
</evidence>
<name>A0A3S0ICC7_9BACI</name>
<proteinExistence type="predicted"/>
<feature type="transmembrane region" description="Helical" evidence="1">
    <location>
        <begin position="7"/>
        <end position="26"/>
    </location>
</feature>
<evidence type="ECO:0000313" key="3">
    <source>
        <dbReference type="Proteomes" id="UP000271374"/>
    </source>
</evidence>